<dbReference type="EMBL" id="MORL01000003">
    <property type="protein sequence ID" value="OIN59765.1"/>
    <property type="molecule type" value="Genomic_DNA"/>
</dbReference>
<protein>
    <submittedName>
        <fullName evidence="1">Uncharacterized protein</fullName>
    </submittedName>
</protein>
<gene>
    <name evidence="1" type="ORF">BLX24_07870</name>
</gene>
<comment type="caution">
    <text evidence="1">The sequence shown here is derived from an EMBL/GenBank/DDBJ whole genome shotgun (WGS) entry which is preliminary data.</text>
</comment>
<keyword evidence="2" id="KW-1185">Reference proteome</keyword>
<evidence type="ECO:0000313" key="1">
    <source>
        <dbReference type="EMBL" id="OIN59765.1"/>
    </source>
</evidence>
<reference evidence="1 2" key="1">
    <citation type="submission" date="2016-10" db="EMBL/GenBank/DDBJ databases">
        <title>Arsenicibacter rosenii gen. nov., sp. nov., an efficient arsenic-methylating bacterium isolated from an arsenic-contaminated paddy soil.</title>
        <authorList>
            <person name="Huang K."/>
        </authorList>
    </citation>
    <scope>NUCLEOTIDE SEQUENCE [LARGE SCALE GENOMIC DNA]</scope>
    <source>
        <strain evidence="1 2">SM-1</strain>
    </source>
</reference>
<sequence>MDIELYIPSDWQTSGRRMAGLWGVGYNTNTNSDDDISAYPIIEFTSEGGTARFRAYNPVGGNNGWIDMGLPAGFTYNSWVKLRMEVLASGEVQYSAGNLQATSTAFSADGTIRLGQVILQGHNTSAGVNYDIYWDNFCAGAVGAAPAASGLTVSVPLGSTPACTAVLTGTGNGTKFVFTGPNGYVYTYVYRDFGSRSVSAVGVKEPGTYTLTVYGPAGDLITQNVNVTGQSCQ</sequence>
<proteinExistence type="predicted"/>
<dbReference type="AlphaFoldDB" id="A0A1S2VNH9"/>
<organism evidence="1 2">
    <name type="scientific">Arsenicibacter rosenii</name>
    <dbReference type="NCBI Taxonomy" id="1750698"/>
    <lineage>
        <taxon>Bacteria</taxon>
        <taxon>Pseudomonadati</taxon>
        <taxon>Bacteroidota</taxon>
        <taxon>Cytophagia</taxon>
        <taxon>Cytophagales</taxon>
        <taxon>Spirosomataceae</taxon>
        <taxon>Arsenicibacter</taxon>
    </lineage>
</organism>
<name>A0A1S2VNH9_9BACT</name>
<evidence type="ECO:0000313" key="2">
    <source>
        <dbReference type="Proteomes" id="UP000181790"/>
    </source>
</evidence>
<dbReference type="Proteomes" id="UP000181790">
    <property type="component" value="Unassembled WGS sequence"/>
</dbReference>
<accession>A0A1S2VNH9</accession>